<evidence type="ECO:0000313" key="2">
    <source>
        <dbReference type="Proteomes" id="UP000199051"/>
    </source>
</evidence>
<name>A0A1H9XGT4_9PSEU</name>
<evidence type="ECO:0000313" key="1">
    <source>
        <dbReference type="EMBL" id="SES45269.1"/>
    </source>
</evidence>
<reference evidence="2" key="1">
    <citation type="submission" date="2016-10" db="EMBL/GenBank/DDBJ databases">
        <authorList>
            <person name="Varghese N."/>
            <person name="Submissions S."/>
        </authorList>
    </citation>
    <scope>NUCLEOTIDE SEQUENCE [LARGE SCALE GENOMIC DNA]</scope>
    <source>
        <strain evidence="2">DSM 44260</strain>
    </source>
</reference>
<dbReference type="EMBL" id="FOGI01000015">
    <property type="protein sequence ID" value="SES45269.1"/>
    <property type="molecule type" value="Genomic_DNA"/>
</dbReference>
<keyword evidence="2" id="KW-1185">Reference proteome</keyword>
<accession>A0A1H9XGT4</accession>
<proteinExistence type="predicted"/>
<protein>
    <submittedName>
        <fullName evidence="1">Uncharacterized protein</fullName>
    </submittedName>
</protein>
<dbReference type="Proteomes" id="UP000199051">
    <property type="component" value="Unassembled WGS sequence"/>
</dbReference>
<gene>
    <name evidence="1" type="ORF">SAMN04487818_11552</name>
</gene>
<sequence length="99" mass="11254">MLESRSLEYSWDIQFPYQEKDYQNFQVRAYAVPWNGKPTYQQCLDVVTIKPATGTTTKVPVGPPGSWYCVSTKEGATARLQVTAVTEDNKAIRIAYSLW</sequence>
<dbReference type="AlphaFoldDB" id="A0A1H9XGT4"/>
<organism evidence="1 2">
    <name type="scientific">Actinokineospora terrae</name>
    <dbReference type="NCBI Taxonomy" id="155974"/>
    <lineage>
        <taxon>Bacteria</taxon>
        <taxon>Bacillati</taxon>
        <taxon>Actinomycetota</taxon>
        <taxon>Actinomycetes</taxon>
        <taxon>Pseudonocardiales</taxon>
        <taxon>Pseudonocardiaceae</taxon>
        <taxon>Actinokineospora</taxon>
    </lineage>
</organism>